<reference evidence="3" key="1">
    <citation type="journal article" date="2020" name="mSystems">
        <title>Genome- and Community-Level Interaction Insights into Carbon Utilization and Element Cycling Functions of Hydrothermarchaeota in Hydrothermal Sediment.</title>
        <authorList>
            <person name="Zhou Z."/>
            <person name="Liu Y."/>
            <person name="Xu W."/>
            <person name="Pan J."/>
            <person name="Luo Z.H."/>
            <person name="Li M."/>
        </authorList>
    </citation>
    <scope>NUCLEOTIDE SEQUENCE [LARGE SCALE GENOMIC DNA]</scope>
    <source>
        <strain evidence="3">HyVt-115</strain>
    </source>
</reference>
<keyword evidence="1" id="KW-0249">Electron transport</keyword>
<dbReference type="InterPro" id="IPR014729">
    <property type="entry name" value="Rossmann-like_a/b/a_fold"/>
</dbReference>
<feature type="domain" description="Electron transfer flavoprotein alpha/beta-subunit N-terminal" evidence="2">
    <location>
        <begin position="21"/>
        <end position="215"/>
    </location>
</feature>
<protein>
    <submittedName>
        <fullName evidence="3">Electron transfer flavoprotein subunit beta/FixA family protein</fullName>
    </submittedName>
</protein>
<organism evidence="3">
    <name type="scientific">Thermosulfidibacter takaii</name>
    <dbReference type="NCBI Taxonomy" id="412593"/>
    <lineage>
        <taxon>Bacteria</taxon>
        <taxon>Pseudomonadati</taxon>
        <taxon>Thermosulfidibacterota</taxon>
        <taxon>Thermosulfidibacteria</taxon>
        <taxon>Thermosulfidibacterales</taxon>
        <taxon>Thermosulfidibacteraceae</taxon>
    </lineage>
</organism>
<dbReference type="PANTHER" id="PTHR21294">
    <property type="entry name" value="ELECTRON TRANSFER FLAVOPROTEIN BETA-SUBUNIT"/>
    <property type="match status" value="1"/>
</dbReference>
<dbReference type="CDD" id="cd01714">
    <property type="entry name" value="ETF_beta"/>
    <property type="match status" value="1"/>
</dbReference>
<dbReference type="InterPro" id="IPR033948">
    <property type="entry name" value="ETF_beta_N"/>
</dbReference>
<dbReference type="GO" id="GO:0009055">
    <property type="term" value="F:electron transfer activity"/>
    <property type="evidence" value="ECO:0007669"/>
    <property type="project" value="InterPro"/>
</dbReference>
<keyword evidence="1" id="KW-0813">Transport</keyword>
<dbReference type="AlphaFoldDB" id="A0A7C0Y8F9"/>
<dbReference type="Proteomes" id="UP000885690">
    <property type="component" value="Unassembled WGS sequence"/>
</dbReference>
<dbReference type="Gene3D" id="3.40.50.620">
    <property type="entry name" value="HUPs"/>
    <property type="match status" value="1"/>
</dbReference>
<dbReference type="PIRSF" id="PIRSF000090">
    <property type="entry name" value="Beta-ETF"/>
    <property type="match status" value="1"/>
</dbReference>
<gene>
    <name evidence="3" type="ORF">ENF32_00610</name>
</gene>
<dbReference type="InterPro" id="IPR012255">
    <property type="entry name" value="ETF_b"/>
</dbReference>
<accession>A0A7C0Y8F9</accession>
<dbReference type="InterPro" id="IPR014730">
    <property type="entry name" value="ETF_a/b_N"/>
</dbReference>
<evidence type="ECO:0000259" key="2">
    <source>
        <dbReference type="SMART" id="SM00893"/>
    </source>
</evidence>
<name>A0A7C0Y8F9_9BACT</name>
<proteinExistence type="predicted"/>
<evidence type="ECO:0000256" key="1">
    <source>
        <dbReference type="ARBA" id="ARBA00022982"/>
    </source>
</evidence>
<dbReference type="Pfam" id="PF01012">
    <property type="entry name" value="ETF"/>
    <property type="match status" value="1"/>
</dbReference>
<dbReference type="SUPFAM" id="SSF52402">
    <property type="entry name" value="Adenine nucleotide alpha hydrolases-like"/>
    <property type="match status" value="1"/>
</dbReference>
<evidence type="ECO:0000313" key="3">
    <source>
        <dbReference type="EMBL" id="HDD52556.1"/>
    </source>
</evidence>
<comment type="caution">
    <text evidence="3">The sequence shown here is derived from an EMBL/GenBank/DDBJ whole genome shotgun (WGS) entry which is preliminary data.</text>
</comment>
<sequence length="264" mass="28926">MKVVVFCKSVPDTETRVKLKDNRLDKSEIKYILNPYDEYAVEEAVRMKEAGKVDEVIAISMGPERAREALRSALAIGADRGILVKDDALDGSDTYVTAKVLVKALEKDGVDYGMLLFGQQAIDGDTWHVPGQVAEMLGLPQTGSIIKLEVDPDAGKAVANRLVEGGEEVHEMSLPCVVTCRKGLNEPRYPSLPNIMKAKRKPIQDYSIADLDLSPEEVGKAGSFTEVLSYSLPPKKEAGKKVEGEPEEVVQALVKFLKDEIKVI</sequence>
<dbReference type="EMBL" id="DQWS01000025">
    <property type="protein sequence ID" value="HDD52556.1"/>
    <property type="molecule type" value="Genomic_DNA"/>
</dbReference>
<dbReference type="SMART" id="SM00893">
    <property type="entry name" value="ETF"/>
    <property type="match status" value="1"/>
</dbReference>